<sequence>MQRQLLYWLLLCSSVLFFVGCSDKSLHGYSVAPSLEGKTSIKIFHSKKLGDYKLSIYSPSVKAPSQGWPVIYLLDGDSFFKHASEMIRQQAIIVSIDYPTTSRRDLDYLPKPPELSLEILSNGQINIPKAFGGADEFLAFLQTELKPFVYKNYHVNDHKQIIFGHSYGGLFVLHTLFTQPDAFSDYIASSPSIWFSGRYIMKEATYFLEQLHVQQLNTSVTLHLSVGEYEQSLTGQEGFRSDIEKQLRLKHMQNRRMVDNTKELAQMLIQANNPNLEVTYHVYPQQTHQSVPVLVLQDRLPHMLKK</sequence>
<dbReference type="Gene3D" id="3.40.50.1820">
    <property type="entry name" value="alpha/beta hydrolase"/>
    <property type="match status" value="1"/>
</dbReference>
<gene>
    <name evidence="3" type="ORF">GCM10023211_12570</name>
</gene>
<evidence type="ECO:0000313" key="4">
    <source>
        <dbReference type="Proteomes" id="UP001500171"/>
    </source>
</evidence>
<reference evidence="4" key="1">
    <citation type="journal article" date="2019" name="Int. J. Syst. Evol. Microbiol.">
        <title>The Global Catalogue of Microorganisms (GCM) 10K type strain sequencing project: providing services to taxonomists for standard genome sequencing and annotation.</title>
        <authorList>
            <consortium name="The Broad Institute Genomics Platform"/>
            <consortium name="The Broad Institute Genome Sequencing Center for Infectious Disease"/>
            <person name="Wu L."/>
            <person name="Ma J."/>
        </authorList>
    </citation>
    <scope>NUCLEOTIDE SEQUENCE [LARGE SCALE GENOMIC DNA]</scope>
    <source>
        <strain evidence="4">JCM 18050</strain>
    </source>
</reference>
<dbReference type="RefSeq" id="WP_345489969.1">
    <property type="nucleotide sequence ID" value="NZ_BAABHY010000001.1"/>
</dbReference>
<comment type="similarity">
    <text evidence="1">Belongs to the esterase D family.</text>
</comment>
<keyword evidence="4" id="KW-1185">Reference proteome</keyword>
<dbReference type="PANTHER" id="PTHR40841">
    <property type="entry name" value="SIDEROPHORE TRIACETYLFUSARININE C ESTERASE"/>
    <property type="match status" value="1"/>
</dbReference>
<dbReference type="InterPro" id="IPR000801">
    <property type="entry name" value="Esterase-like"/>
</dbReference>
<dbReference type="InterPro" id="IPR029058">
    <property type="entry name" value="AB_hydrolase_fold"/>
</dbReference>
<accession>A0ABP9N4D8</accession>
<dbReference type="InterPro" id="IPR052558">
    <property type="entry name" value="Siderophore_Hydrolase_D"/>
</dbReference>
<dbReference type="Pfam" id="PF00756">
    <property type="entry name" value="Esterase"/>
    <property type="match status" value="1"/>
</dbReference>
<dbReference type="Proteomes" id="UP001500171">
    <property type="component" value="Unassembled WGS sequence"/>
</dbReference>
<name>A0ABP9N4D8_9GAMM</name>
<protein>
    <recommendedName>
        <fullName evidence="5">Alpha/beta hydrolase</fullName>
    </recommendedName>
</protein>
<proteinExistence type="inferred from homology"/>
<dbReference type="PROSITE" id="PS51257">
    <property type="entry name" value="PROKAR_LIPOPROTEIN"/>
    <property type="match status" value="1"/>
</dbReference>
<evidence type="ECO:0000256" key="1">
    <source>
        <dbReference type="ARBA" id="ARBA00005622"/>
    </source>
</evidence>
<keyword evidence="2" id="KW-0378">Hydrolase</keyword>
<organism evidence="3 4">
    <name type="scientific">Orbus sasakiae</name>
    <dbReference type="NCBI Taxonomy" id="1078475"/>
    <lineage>
        <taxon>Bacteria</taxon>
        <taxon>Pseudomonadati</taxon>
        <taxon>Pseudomonadota</taxon>
        <taxon>Gammaproteobacteria</taxon>
        <taxon>Orbales</taxon>
        <taxon>Orbaceae</taxon>
        <taxon>Orbus</taxon>
    </lineage>
</organism>
<evidence type="ECO:0000313" key="3">
    <source>
        <dbReference type="EMBL" id="GAA5109358.1"/>
    </source>
</evidence>
<dbReference type="PANTHER" id="PTHR40841:SF2">
    <property type="entry name" value="SIDEROPHORE-DEGRADING ESTERASE (EUROFUNG)"/>
    <property type="match status" value="1"/>
</dbReference>
<evidence type="ECO:0000256" key="2">
    <source>
        <dbReference type="ARBA" id="ARBA00022801"/>
    </source>
</evidence>
<dbReference type="SUPFAM" id="SSF53474">
    <property type="entry name" value="alpha/beta-Hydrolases"/>
    <property type="match status" value="1"/>
</dbReference>
<comment type="caution">
    <text evidence="3">The sequence shown here is derived from an EMBL/GenBank/DDBJ whole genome shotgun (WGS) entry which is preliminary data.</text>
</comment>
<evidence type="ECO:0008006" key="5">
    <source>
        <dbReference type="Google" id="ProtNLM"/>
    </source>
</evidence>
<dbReference type="EMBL" id="BAABHY010000001">
    <property type="protein sequence ID" value="GAA5109358.1"/>
    <property type="molecule type" value="Genomic_DNA"/>
</dbReference>